<organism evidence="2 3">
    <name type="scientific">Aromatoleum petrolei</name>
    <dbReference type="NCBI Taxonomy" id="76116"/>
    <lineage>
        <taxon>Bacteria</taxon>
        <taxon>Pseudomonadati</taxon>
        <taxon>Pseudomonadota</taxon>
        <taxon>Betaproteobacteria</taxon>
        <taxon>Rhodocyclales</taxon>
        <taxon>Rhodocyclaceae</taxon>
        <taxon>Aromatoleum</taxon>
    </lineage>
</organism>
<dbReference type="Proteomes" id="UP000652074">
    <property type="component" value="Unassembled WGS sequence"/>
</dbReference>
<keyword evidence="3" id="KW-1185">Reference proteome</keyword>
<dbReference type="RefSeq" id="WP_169207753.1">
    <property type="nucleotide sequence ID" value="NZ_CP059560.1"/>
</dbReference>
<evidence type="ECO:0000313" key="2">
    <source>
        <dbReference type="EMBL" id="NMF90414.1"/>
    </source>
</evidence>
<evidence type="ECO:0000313" key="3">
    <source>
        <dbReference type="Proteomes" id="UP000652074"/>
    </source>
</evidence>
<name>A0ABX1MWR7_9RHOO</name>
<protein>
    <submittedName>
        <fullName evidence="2">Uncharacterized protein</fullName>
    </submittedName>
</protein>
<accession>A0ABX1MWR7</accession>
<sequence length="179" mass="18745">MVLAAGVVLAVAGLLVFVMQKPWRSTGGEGAVEPESVDLVGMSAPVVTDVRQERLPEVRAPVMPPVQEFRAPAATIVEMPVQRVELPNKVDSPPGVANVSVAGGRRPSEAAGRGAMRVAPREVARTSTASAKSKPGGGRKADARRGAPPVRTQPGGPKHVEERVDADVQVIEAIVTRTR</sequence>
<reference evidence="2 3" key="1">
    <citation type="submission" date="2019-12" db="EMBL/GenBank/DDBJ databases">
        <title>Comparative genomics gives insights into the taxonomy of the Azoarcus-Aromatoleum group and reveals separate origins of nif in the plant-associated Azoarcus and non-plant-associated Aromatoleum sub-groups.</title>
        <authorList>
            <person name="Lafos M."/>
            <person name="Maluk M."/>
            <person name="Batista M."/>
            <person name="Junghare M."/>
            <person name="Carmona M."/>
            <person name="Faoro H."/>
            <person name="Cruz L.M."/>
            <person name="Battistoni F."/>
            <person name="De Souza E."/>
            <person name="Pedrosa F."/>
            <person name="Chen W.-M."/>
            <person name="Poole P.S."/>
            <person name="Dixon R.A."/>
            <person name="James E.K."/>
        </authorList>
    </citation>
    <scope>NUCLEOTIDE SEQUENCE [LARGE SCALE GENOMIC DNA]</scope>
    <source>
        <strain evidence="2 3">ToN1</strain>
    </source>
</reference>
<feature type="region of interest" description="Disordered" evidence="1">
    <location>
        <begin position="87"/>
        <end position="164"/>
    </location>
</feature>
<comment type="caution">
    <text evidence="2">The sequence shown here is derived from an EMBL/GenBank/DDBJ whole genome shotgun (WGS) entry which is preliminary data.</text>
</comment>
<dbReference type="EMBL" id="WTVR01000041">
    <property type="protein sequence ID" value="NMF90414.1"/>
    <property type="molecule type" value="Genomic_DNA"/>
</dbReference>
<proteinExistence type="predicted"/>
<evidence type="ECO:0000256" key="1">
    <source>
        <dbReference type="SAM" id="MobiDB-lite"/>
    </source>
</evidence>
<gene>
    <name evidence="2" type="ORF">GPA26_18240</name>
</gene>